<sequence length="521" mass="58863">MPAKKSSERKRYPSGEIVFAKLKGYPWWPAKIEDECNVPKPVLEAKKKKKTAIGAYIVFFFGSLDYAFFSEKMLRPFNHGTVQQDINAAKFKNKDLVEALRQALDPTSLDFLQKPTTQQHDHDNNDSALSQQQVLKYRTANVSSSSRSLAKRNGTTTKTTRAKSAKKRSLELDDHNKTNGVYNQSANTSSNKKRRKSPSPINNMTDIATTTPVIAEPPKPHSLVQKSKYIEMATRNSPEYQRKFKRIYWYRHQLQKLIYDKKPGEVPLTDYSEINDVLKDIERCDMTKDLLKRTKIGKVVQFGCNYVFENDKSYKLQQRCMGIMKNWKIRLLDQHNLPTVLTTTTTIPSMQSEVRKGAATTIINELPPSTTFDKHSTGEDNSGKDNNSLVTPTPTSLEVDKDIPLVNPPPCLTGSDIKNNSNDSDTTRISTLEANNTLPKKELCDSETGTTPIERPLSNASLGNVPGNLDPSSTSSPTTMTDNLIPLPKISRRRKNPPHSHDRVMIKISGLNDSWKEITYW</sequence>
<keyword evidence="2" id="KW-0812">Transmembrane</keyword>
<dbReference type="Gene3D" id="2.30.30.140">
    <property type="match status" value="1"/>
</dbReference>
<dbReference type="SMART" id="SM00293">
    <property type="entry name" value="PWWP"/>
    <property type="match status" value="1"/>
</dbReference>
<dbReference type="InterPro" id="IPR000313">
    <property type="entry name" value="PWWP_dom"/>
</dbReference>
<feature type="compositionally biased region" description="Polar residues" evidence="1">
    <location>
        <begin position="201"/>
        <end position="212"/>
    </location>
</feature>
<dbReference type="SUPFAM" id="SSF63748">
    <property type="entry name" value="Tudor/PWWP/MBT"/>
    <property type="match status" value="1"/>
</dbReference>
<dbReference type="SUPFAM" id="SSF47676">
    <property type="entry name" value="Conserved domain common to transcription factors TFIIS, elongin A, CRSP70"/>
    <property type="match status" value="1"/>
</dbReference>
<accession>A0A1X2ICW3</accession>
<keyword evidence="5" id="KW-1185">Reference proteome</keyword>
<dbReference type="PANTHER" id="PTHR12550:SF70">
    <property type="entry name" value="JIL-1 ANCHORING AND STABILIZING PROTEIN, ISOFORM A"/>
    <property type="match status" value="1"/>
</dbReference>
<evidence type="ECO:0000313" key="5">
    <source>
        <dbReference type="Proteomes" id="UP000193560"/>
    </source>
</evidence>
<evidence type="ECO:0000256" key="1">
    <source>
        <dbReference type="SAM" id="MobiDB-lite"/>
    </source>
</evidence>
<dbReference type="EMBL" id="MCGE01000015">
    <property type="protein sequence ID" value="ORZ14133.1"/>
    <property type="molecule type" value="Genomic_DNA"/>
</dbReference>
<proteinExistence type="predicted"/>
<evidence type="ECO:0000313" key="4">
    <source>
        <dbReference type="EMBL" id="ORZ14133.1"/>
    </source>
</evidence>
<dbReference type="Gene3D" id="1.20.930.10">
    <property type="entry name" value="Conserved domain common to transcription factors TFIIS, elongin A, CRSP70"/>
    <property type="match status" value="1"/>
</dbReference>
<feature type="transmembrane region" description="Helical" evidence="2">
    <location>
        <begin position="51"/>
        <end position="69"/>
    </location>
</feature>
<dbReference type="Pfam" id="PF00855">
    <property type="entry name" value="PWWP"/>
    <property type="match status" value="1"/>
</dbReference>
<feature type="compositionally biased region" description="Basic and acidic residues" evidence="1">
    <location>
        <begin position="372"/>
        <end position="383"/>
    </location>
</feature>
<feature type="compositionally biased region" description="Basic and acidic residues" evidence="1">
    <location>
        <begin position="168"/>
        <end position="177"/>
    </location>
</feature>
<feature type="compositionally biased region" description="Polar residues" evidence="1">
    <location>
        <begin position="416"/>
        <end position="438"/>
    </location>
</feature>
<dbReference type="PROSITE" id="PS50812">
    <property type="entry name" value="PWWP"/>
    <property type="match status" value="1"/>
</dbReference>
<protein>
    <recommendedName>
        <fullName evidence="3">PWWP domain-containing protein</fullName>
    </recommendedName>
</protein>
<dbReference type="Pfam" id="PF08711">
    <property type="entry name" value="Med26"/>
    <property type="match status" value="1"/>
</dbReference>
<dbReference type="AlphaFoldDB" id="A0A1X2ICW3"/>
<feature type="domain" description="PWWP" evidence="3">
    <location>
        <begin position="14"/>
        <end position="80"/>
    </location>
</feature>
<evidence type="ECO:0000259" key="3">
    <source>
        <dbReference type="PROSITE" id="PS50812"/>
    </source>
</evidence>
<reference evidence="4 5" key="1">
    <citation type="submission" date="2016-07" db="EMBL/GenBank/DDBJ databases">
        <title>Pervasive Adenine N6-methylation of Active Genes in Fungi.</title>
        <authorList>
            <consortium name="DOE Joint Genome Institute"/>
            <person name="Mondo S.J."/>
            <person name="Dannebaum R.O."/>
            <person name="Kuo R.C."/>
            <person name="Labutti K."/>
            <person name="Haridas S."/>
            <person name="Kuo A."/>
            <person name="Salamov A."/>
            <person name="Ahrendt S.R."/>
            <person name="Lipzen A."/>
            <person name="Sullivan W."/>
            <person name="Andreopoulos W.B."/>
            <person name="Clum A."/>
            <person name="Lindquist E."/>
            <person name="Daum C."/>
            <person name="Ramamoorthy G.K."/>
            <person name="Gryganskyi A."/>
            <person name="Culley D."/>
            <person name="Magnuson J.K."/>
            <person name="James T.Y."/>
            <person name="O'Malley M.A."/>
            <person name="Stajich J.E."/>
            <person name="Spatafora J.W."/>
            <person name="Visel A."/>
            <person name="Grigoriev I.V."/>
        </authorList>
    </citation>
    <scope>NUCLEOTIDE SEQUENCE [LARGE SCALE GENOMIC DNA]</scope>
    <source>
        <strain evidence="4 5">NRRL 1336</strain>
    </source>
</reference>
<feature type="compositionally biased region" description="Low complexity" evidence="1">
    <location>
        <begin position="471"/>
        <end position="481"/>
    </location>
</feature>
<dbReference type="InterPro" id="IPR035441">
    <property type="entry name" value="TFIIS/LEDGF_dom_sf"/>
</dbReference>
<dbReference type="OrthoDB" id="62853at2759"/>
<dbReference type="Proteomes" id="UP000193560">
    <property type="component" value="Unassembled WGS sequence"/>
</dbReference>
<evidence type="ECO:0000256" key="2">
    <source>
        <dbReference type="SAM" id="Phobius"/>
    </source>
</evidence>
<dbReference type="PANTHER" id="PTHR12550">
    <property type="entry name" value="HEPATOMA-DERIVED GROWTH FACTOR-RELATED"/>
    <property type="match status" value="1"/>
</dbReference>
<feature type="compositionally biased region" description="Polar residues" evidence="1">
    <location>
        <begin position="384"/>
        <end position="396"/>
    </location>
</feature>
<dbReference type="STRING" id="90262.A0A1X2ICW3"/>
<name>A0A1X2ICW3_9FUNG</name>
<feature type="compositionally biased region" description="Polar residues" evidence="1">
    <location>
        <begin position="138"/>
        <end position="148"/>
    </location>
</feature>
<keyword evidence="2" id="KW-0472">Membrane</keyword>
<gene>
    <name evidence="4" type="ORF">BCR42DRAFT_62335</name>
</gene>
<dbReference type="InterPro" id="IPR017923">
    <property type="entry name" value="TFIIS_N"/>
</dbReference>
<feature type="region of interest" description="Disordered" evidence="1">
    <location>
        <begin position="138"/>
        <end position="219"/>
    </location>
</feature>
<organism evidence="4 5">
    <name type="scientific">Absidia repens</name>
    <dbReference type="NCBI Taxonomy" id="90262"/>
    <lineage>
        <taxon>Eukaryota</taxon>
        <taxon>Fungi</taxon>
        <taxon>Fungi incertae sedis</taxon>
        <taxon>Mucoromycota</taxon>
        <taxon>Mucoromycotina</taxon>
        <taxon>Mucoromycetes</taxon>
        <taxon>Mucorales</taxon>
        <taxon>Cunninghamellaceae</taxon>
        <taxon>Absidia</taxon>
    </lineage>
</organism>
<dbReference type="CDD" id="cd05162">
    <property type="entry name" value="PWWP"/>
    <property type="match status" value="1"/>
</dbReference>
<comment type="caution">
    <text evidence="4">The sequence shown here is derived from an EMBL/GenBank/DDBJ whole genome shotgun (WGS) entry which is preliminary data.</text>
</comment>
<keyword evidence="2" id="KW-1133">Transmembrane helix</keyword>
<feature type="region of interest" description="Disordered" evidence="1">
    <location>
        <begin position="364"/>
        <end position="503"/>
    </location>
</feature>